<dbReference type="PROSITE" id="PS00154">
    <property type="entry name" value="ATPASE_E1_E2"/>
    <property type="match status" value="1"/>
</dbReference>
<evidence type="ECO:0000256" key="7">
    <source>
        <dbReference type="SAM" id="MobiDB-lite"/>
    </source>
</evidence>
<feature type="transmembrane region" description="Helical" evidence="8">
    <location>
        <begin position="2029"/>
        <end position="2048"/>
    </location>
</feature>
<feature type="transmembrane region" description="Helical" evidence="8">
    <location>
        <begin position="390"/>
        <end position="409"/>
    </location>
</feature>
<evidence type="ECO:0000313" key="10">
    <source>
        <dbReference type="EMBL" id="CAD8121419.1"/>
    </source>
</evidence>
<feature type="transmembrane region" description="Helical" evidence="8">
    <location>
        <begin position="2136"/>
        <end position="2153"/>
    </location>
</feature>
<dbReference type="PANTHER" id="PTHR45627:SF12">
    <property type="entry name" value="ADENYLATE CYCLASE TYPE 2"/>
    <property type="match status" value="1"/>
</dbReference>
<feature type="domain" description="Guanylate cyclase" evidence="9">
    <location>
        <begin position="1638"/>
        <end position="1762"/>
    </location>
</feature>
<keyword evidence="2 8" id="KW-0812">Transmembrane</keyword>
<evidence type="ECO:0000256" key="2">
    <source>
        <dbReference type="ARBA" id="ARBA00022692"/>
    </source>
</evidence>
<feature type="compositionally biased region" description="Polar residues" evidence="7">
    <location>
        <begin position="575"/>
        <end position="584"/>
    </location>
</feature>
<evidence type="ECO:0000256" key="3">
    <source>
        <dbReference type="ARBA" id="ARBA00022741"/>
    </source>
</evidence>
<dbReference type="GO" id="GO:0009190">
    <property type="term" value="P:cyclic nucleotide biosynthetic process"/>
    <property type="evidence" value="ECO:0007669"/>
    <property type="project" value="InterPro"/>
</dbReference>
<dbReference type="CDD" id="cd07302">
    <property type="entry name" value="CHD"/>
    <property type="match status" value="2"/>
</dbReference>
<feature type="transmembrane region" description="Helical" evidence="8">
    <location>
        <begin position="2055"/>
        <end position="2077"/>
    </location>
</feature>
<evidence type="ECO:0000256" key="4">
    <source>
        <dbReference type="ARBA" id="ARBA00022989"/>
    </source>
</evidence>
<feature type="compositionally biased region" description="Basic and acidic residues" evidence="7">
    <location>
        <begin position="540"/>
        <end position="550"/>
    </location>
</feature>
<keyword evidence="5 8" id="KW-0472">Membrane</keyword>
<name>A0A8S1R196_9CILI</name>
<feature type="transmembrane region" description="Helical" evidence="8">
    <location>
        <begin position="351"/>
        <end position="370"/>
    </location>
</feature>
<evidence type="ECO:0000256" key="1">
    <source>
        <dbReference type="ARBA" id="ARBA00004370"/>
    </source>
</evidence>
<comment type="subcellular location">
    <subcellularLocation>
        <location evidence="1">Membrane</location>
    </subcellularLocation>
</comment>
<dbReference type="EMBL" id="CAJJDN010000132">
    <property type="protein sequence ID" value="CAD8121419.1"/>
    <property type="molecule type" value="Genomic_DNA"/>
</dbReference>
<feature type="domain" description="Guanylate cyclase" evidence="9">
    <location>
        <begin position="2232"/>
        <end position="2366"/>
    </location>
</feature>
<dbReference type="GO" id="GO:0005886">
    <property type="term" value="C:plasma membrane"/>
    <property type="evidence" value="ECO:0007669"/>
    <property type="project" value="TreeGrafter"/>
</dbReference>
<dbReference type="GO" id="GO:0007189">
    <property type="term" value="P:adenylate cyclase-activating G protein-coupled receptor signaling pathway"/>
    <property type="evidence" value="ECO:0007669"/>
    <property type="project" value="TreeGrafter"/>
</dbReference>
<evidence type="ECO:0000256" key="6">
    <source>
        <dbReference type="ARBA" id="ARBA00023239"/>
    </source>
</evidence>
<sequence>MGLLRRLSQVFKSEVPQTNNEHLHENQQYSKKIVLENGESVNVRGNENQFNLVKTSRYTITNCLYVLIIKFFKRFLNLYLFVINMIQLDYNYLISLLLTFGIHTIIELYFDNQKRKSDEKINSRQATVFADLKKNVLNVGSSNIIKQGGRKSLNQNIIEHENLVNNNNYQKDICMRKVSIDTVTYRQDKQPRIPLFTIKRWDQLQVGDIIYLKNNEICPADVLILDMGQSVSMASNTVMSGNTNEVRKRACPLTTISKEHKIQLLDYRTILNGIVRYDQTDSDQYYKGMVKLKKDPKPLEINKENIFFREQLVLNDLYIFGVILAVGLDCRCYKSFKHVEKYGYFENKANLYFLIAIISLIVLSVIQYTIEYYGEHHYNLEFQLINYSNLLPLYFYFLIDLLYFTQMLYNNYLFQKEKSNSNIKQQEDNPLLDNAHIKLNHLHVNYTPISNLSLINHVLIDKTGTLTNPNFKIKWIFIFDSLYKLRYRAFAEKEFQDAIKQTKLRQELNIPIDERIEPESTPVIKCNNQEIIFKLEELDDDHPPYDELHRTQPPRFRPESQISSQFDQSAEGAQIQKQSQPRGSSLIVNSLHESKRQLTYQRGSQKFHAPRIPSNLEIVSEVEFSGTEINLIRRKEDSEFKPHYFEAMFALVLCQNTRSLYQKSDDSFFYEYSSELDKLQLHLCKHYGFQFICRSKQENQMRYIIQDGEEIHIIEVMSLHSFNSRKFSIIIRLQEDLCIKLGLENDDTQYLQYLRDDSLDMIGCLSLEKDQLAKLDLMIKDLQFQGSRPVLFYRSLMNEIQMQTFIKEANKLLDIQSNKIEFMNEYQFLMHEFEKNCDLVTVVGVQEKINKHIIPSLNGIKSLGVPCWIVSGDNYEKVLPIAYKVQLLNQNDTVVHIYAKTQDELFLQLKQQLQNLSGQLRSHSNKKDLRHSDTLIHKKGSFTCSPRWISGGQKNLHIRQFQIIICGESLEQILKDIYLKKHFQFLLQFTSNFIGYRMTPQQKSILIKLLKDRKLNQKFILSIGDSYNDMNLFNHSDFVFQMQSGRQIFPHDKNNFEDLQHQNGRVSIKYLEQESQYCQHKQDHGFIEPLYNSDIYVKDFEKINRLIAIDSRKSTLYFERILIFALFRSFGIIYLICVTQLIRDQIDIISKDYLKFHSNIFFLVSSSFIISEISEKVENCNNNEFLTFVFKNNQVELNNNKFSKYVARITLFPLIQALLINLYTEYADLTTKNGTIMKSYELGSGLFLLLLIIDAQKLVQRKYITQKQFIFNIGIIFGLYTLISLQFDSISIIYEWAKSIQILFSFLVIIALHSIFNVVLYHVNRPFFMPLIIQTNNEYDEIVKIYNKISGDVSKQLKQHRATIERISYYARKLFNGDEDMDPIIKQMLSGAFADETENSINSITLRFKSQLVQNKFTEDTLQYVVHTYRIIVAITFLFYEIATYTIIILTLEHLQLNYWTDYYYISMLGVLLLLMLFCWSRYYKMYFFEVNFIILFIRCSSIVIWLFNQDQSVGGMNLNMLQLSLAVNIYHYQEQPLLSQVFSGIYVIIYLIQKSDQDDVYILINQYVMSIATLFLLVLTFRRIIHIFLEVFLGRINMNKENQIMSDILSILLPQFIRDRINKAGQYDIQEDQGMVAVLFCDIIDFDQLIKNEQSNVVDILDKLFRRFDLLCQQHEVQKIETVGKTYMAAAGLKIHLSQKTNPVNKVISLALDMKKYVMSNEIFQIKIGIHYGNVIAGVIGHHKPQFSLIGDTINTASRICSTAEPWDISISEQAYRQTNKYELVYIQRDVVAKGKGKLITFVVNTKRGGKQRKQTIMIQRPPKQPFRDPKEYQNLDQIHENQLASEFGVSSNRDVQPLVTRNEEPQPLTLNKKQRSEIYNYVTKTQKQIALESPNKSLQQQLIFQQSQAQLILNQGGGSSKNYASQSLVGGIQSQGFDDRHHKHQDLLQFLERKTRCELNVSDYQINMEYEVEKDKVRAIYSVDEDAYGQNLLLTLNPRKLYLEFNEDTTVTLEFYEFLSGLYRPFAVQYLLTIGICVLISSVSCVSLDGQIYVANLITGGMVGLLHLLLCTLIHKQESFYNIIYFTILAYLLLGSYALDCFIITDHYEIQMAKGIIYSISVLLNRVLRHQQKLVYIVLYLAVTIAAIIVNNWPWSRFYYCAIISIFAFCIQLFMFLKNVNSYNVNKQLIEKSIKYQYLLNYLLPKNVLEEFFRPNEEKRVLREQADEVTLLFADIAGFTEYSSKVQPEQVVNMLRNLFTEFDKNCLLHNVFKLYTIGDCYVLMGMVDYGKGIQRNASLEAVNVVRMGFAMIDAIRRVRAHINHPTLDMRIGVHTGSIIGGVLGTELVRYDIYGPDVLIANKMESKGAKGFVQVSQETKDIIEREFPDLFKFEYKQSIEFESIERKTSGYYVYQ</sequence>
<feature type="transmembrane region" description="Helical" evidence="8">
    <location>
        <begin position="1121"/>
        <end position="1142"/>
    </location>
</feature>
<gene>
    <name evidence="10" type="ORF">PSON_ATCC_30995.1.T1320070</name>
</gene>
<comment type="caution">
    <text evidence="10">The sequence shown here is derived from an EMBL/GenBank/DDBJ whole genome shotgun (WGS) entry which is preliminary data.</text>
</comment>
<dbReference type="Proteomes" id="UP000692954">
    <property type="component" value="Unassembled WGS sequence"/>
</dbReference>
<feature type="transmembrane region" description="Helical" evidence="8">
    <location>
        <begin position="2159"/>
        <end position="2179"/>
    </location>
</feature>
<feature type="transmembrane region" description="Helical" evidence="8">
    <location>
        <begin position="1487"/>
        <end position="1508"/>
    </location>
</feature>
<dbReference type="Pfam" id="PF00211">
    <property type="entry name" value="Guanylate_cyc"/>
    <property type="match status" value="2"/>
</dbReference>
<keyword evidence="4 8" id="KW-1133">Transmembrane helix</keyword>
<dbReference type="PANTHER" id="PTHR45627">
    <property type="entry name" value="ADENYLATE CYCLASE TYPE 1"/>
    <property type="match status" value="1"/>
</dbReference>
<feature type="transmembrane region" description="Helical" evidence="8">
    <location>
        <begin position="1271"/>
        <end position="1294"/>
    </location>
</feature>
<dbReference type="OrthoDB" id="354346at2759"/>
<evidence type="ECO:0000256" key="5">
    <source>
        <dbReference type="ARBA" id="ARBA00023136"/>
    </source>
</evidence>
<dbReference type="GO" id="GO:0004016">
    <property type="term" value="F:adenylate cyclase activity"/>
    <property type="evidence" value="ECO:0007669"/>
    <property type="project" value="TreeGrafter"/>
</dbReference>
<dbReference type="InterPro" id="IPR018303">
    <property type="entry name" value="ATPase_P-typ_P_site"/>
</dbReference>
<evidence type="ECO:0000256" key="8">
    <source>
        <dbReference type="SAM" id="Phobius"/>
    </source>
</evidence>
<dbReference type="PROSITE" id="PS50125">
    <property type="entry name" value="GUANYLATE_CYCLASE_2"/>
    <property type="match status" value="2"/>
</dbReference>
<accession>A0A8S1R196</accession>
<feature type="transmembrane region" description="Helical" evidence="8">
    <location>
        <begin position="1300"/>
        <end position="1323"/>
    </location>
</feature>
<feature type="transmembrane region" description="Helical" evidence="8">
    <location>
        <begin position="1561"/>
        <end position="1582"/>
    </location>
</feature>
<feature type="transmembrane region" description="Helical" evidence="8">
    <location>
        <begin position="1463"/>
        <end position="1480"/>
    </location>
</feature>
<feature type="transmembrane region" description="Helical" evidence="8">
    <location>
        <begin position="1538"/>
        <end position="1554"/>
    </location>
</feature>
<dbReference type="InterPro" id="IPR001054">
    <property type="entry name" value="A/G_cyclase"/>
</dbReference>
<evidence type="ECO:0000259" key="9">
    <source>
        <dbReference type="PROSITE" id="PS50125"/>
    </source>
</evidence>
<proteinExistence type="predicted"/>
<dbReference type="GO" id="GO:0035556">
    <property type="term" value="P:intracellular signal transduction"/>
    <property type="evidence" value="ECO:0007669"/>
    <property type="project" value="InterPro"/>
</dbReference>
<feature type="transmembrane region" description="Helical" evidence="8">
    <location>
        <begin position="92"/>
        <end position="110"/>
    </location>
</feature>
<feature type="transmembrane region" description="Helical" evidence="8">
    <location>
        <begin position="2083"/>
        <end position="2106"/>
    </location>
</feature>
<feature type="transmembrane region" description="Helical" evidence="8">
    <location>
        <begin position="64"/>
        <end position="86"/>
    </location>
</feature>
<feature type="transmembrane region" description="Helical" evidence="8">
    <location>
        <begin position="1431"/>
        <end position="1451"/>
    </location>
</feature>
<protein>
    <recommendedName>
        <fullName evidence="9">Guanylate cyclase domain-containing protein</fullName>
    </recommendedName>
</protein>
<feature type="region of interest" description="Disordered" evidence="7">
    <location>
        <begin position="540"/>
        <end position="584"/>
    </location>
</feature>
<evidence type="ECO:0000313" key="11">
    <source>
        <dbReference type="Proteomes" id="UP000692954"/>
    </source>
</evidence>
<keyword evidence="11" id="KW-1185">Reference proteome</keyword>
<reference evidence="10" key="1">
    <citation type="submission" date="2021-01" db="EMBL/GenBank/DDBJ databases">
        <authorList>
            <consortium name="Genoscope - CEA"/>
            <person name="William W."/>
        </authorList>
    </citation>
    <scope>NUCLEOTIDE SEQUENCE</scope>
</reference>
<organism evidence="10 11">
    <name type="scientific">Paramecium sonneborni</name>
    <dbReference type="NCBI Taxonomy" id="65129"/>
    <lineage>
        <taxon>Eukaryota</taxon>
        <taxon>Sar</taxon>
        <taxon>Alveolata</taxon>
        <taxon>Ciliophora</taxon>
        <taxon>Intramacronucleata</taxon>
        <taxon>Oligohymenophorea</taxon>
        <taxon>Peniculida</taxon>
        <taxon>Parameciidae</taxon>
        <taxon>Paramecium</taxon>
    </lineage>
</organism>
<dbReference type="SMART" id="SM00044">
    <property type="entry name" value="CYCc"/>
    <property type="match status" value="2"/>
</dbReference>
<keyword evidence="6" id="KW-0456">Lyase</keyword>
<keyword evidence="3" id="KW-0547">Nucleotide-binding</keyword>
<dbReference type="GO" id="GO:0000166">
    <property type="term" value="F:nucleotide binding"/>
    <property type="evidence" value="ECO:0007669"/>
    <property type="project" value="UniProtKB-KW"/>
</dbReference>